<dbReference type="Gene3D" id="3.30.540.10">
    <property type="entry name" value="Fructose-1,6-Bisphosphatase, subunit A, domain 1"/>
    <property type="match status" value="1"/>
</dbReference>
<dbReference type="PRINTS" id="PR00377">
    <property type="entry name" value="IMPHPHTASES"/>
</dbReference>
<reference evidence="6 7" key="1">
    <citation type="submission" date="2018-09" db="EMBL/GenBank/DDBJ databases">
        <title>Complete genome sequence of Euzebya sp. DY32-46 isolated from seawater of Pacific Ocean.</title>
        <authorList>
            <person name="Xu L."/>
            <person name="Wu Y.-H."/>
            <person name="Xu X.-W."/>
        </authorList>
    </citation>
    <scope>NUCLEOTIDE SEQUENCE [LARGE SCALE GENOMIC DNA]</scope>
    <source>
        <strain evidence="6 7">DY32-46</strain>
    </source>
</reference>
<evidence type="ECO:0000256" key="3">
    <source>
        <dbReference type="ARBA" id="ARBA00022842"/>
    </source>
</evidence>
<dbReference type="GO" id="GO:0046872">
    <property type="term" value="F:metal ion binding"/>
    <property type="evidence" value="ECO:0007669"/>
    <property type="project" value="UniProtKB-KW"/>
</dbReference>
<sequence>MTDGRHTRLATALDLPAIETLLQDHWLADAGDGVVWAMGHPSARVVVTHADGARPDGLAVVTEGPIGPGSLRVHRLLGADHDGLLVEAGWHARHMGAAALVHPDGTAHELPEVRGTISDRFLALAARAANAALLAANRTAGVGAATTKDDGSPSAEADAAADRESQRILASLGVPMLSEERTDIGVEDPSGPWLVVDPIDGTGNYRAGVPPWAFSAGLVAGGRPVAGYVMDLSSGRRWWGTVDVGAFRDGRPVTTSPGSTLMVPTPPPGGTATVPDGFRRLRITGCTAVDLCLVADGSAGAWHDLDRDGTHVHDVAGALAVLVAAGGIVLDPDGQRLELLPDTEGLIRFVAAANHDTATGLLVGT</sequence>
<comment type="cofactor">
    <cofactor evidence="4">
        <name>Mg(2+)</name>
        <dbReference type="ChEBI" id="CHEBI:18420"/>
    </cofactor>
</comment>
<feature type="binding site" evidence="4">
    <location>
        <position position="197"/>
    </location>
    <ligand>
        <name>Mg(2+)</name>
        <dbReference type="ChEBI" id="CHEBI:18420"/>
        <label>1</label>
        <note>catalytic</note>
    </ligand>
</feature>
<name>A0A346Y583_9ACTN</name>
<gene>
    <name evidence="6" type="ORF">DVS28_a4973</name>
</gene>
<keyword evidence="3 4" id="KW-0460">Magnesium</keyword>
<evidence type="ECO:0000313" key="7">
    <source>
        <dbReference type="Proteomes" id="UP000264006"/>
    </source>
</evidence>
<proteinExistence type="predicted"/>
<dbReference type="Pfam" id="PF00459">
    <property type="entry name" value="Inositol_P"/>
    <property type="match status" value="1"/>
</dbReference>
<feature type="binding site" evidence="4">
    <location>
        <position position="314"/>
    </location>
    <ligand>
        <name>Mg(2+)</name>
        <dbReference type="ChEBI" id="CHEBI:18420"/>
        <label>1</label>
        <note>catalytic</note>
    </ligand>
</feature>
<evidence type="ECO:0000256" key="2">
    <source>
        <dbReference type="ARBA" id="ARBA00022801"/>
    </source>
</evidence>
<keyword evidence="7" id="KW-1185">Reference proteome</keyword>
<dbReference type="KEGG" id="euz:DVS28_a4973"/>
<feature type="region of interest" description="Disordered" evidence="5">
    <location>
        <begin position="142"/>
        <end position="163"/>
    </location>
</feature>
<dbReference type="GO" id="GO:0008934">
    <property type="term" value="F:inositol monophosphate 1-phosphatase activity"/>
    <property type="evidence" value="ECO:0007669"/>
    <property type="project" value="TreeGrafter"/>
</dbReference>
<organism evidence="6 7">
    <name type="scientific">Euzebya pacifica</name>
    <dbReference type="NCBI Taxonomy" id="1608957"/>
    <lineage>
        <taxon>Bacteria</taxon>
        <taxon>Bacillati</taxon>
        <taxon>Actinomycetota</taxon>
        <taxon>Nitriliruptoria</taxon>
        <taxon>Euzebyales</taxon>
    </lineage>
</organism>
<dbReference type="InterPro" id="IPR000760">
    <property type="entry name" value="Inositol_monophosphatase-like"/>
</dbReference>
<keyword evidence="1 4" id="KW-0479">Metal-binding</keyword>
<evidence type="ECO:0000313" key="6">
    <source>
        <dbReference type="EMBL" id="AXV09630.1"/>
    </source>
</evidence>
<protein>
    <submittedName>
        <fullName evidence="6">Histidinol-phosphatase</fullName>
    </submittedName>
</protein>
<evidence type="ECO:0000256" key="4">
    <source>
        <dbReference type="PIRSR" id="PIRSR600760-2"/>
    </source>
</evidence>
<dbReference type="PANTHER" id="PTHR20854">
    <property type="entry name" value="INOSITOL MONOPHOSPHATASE"/>
    <property type="match status" value="1"/>
</dbReference>
<evidence type="ECO:0000256" key="5">
    <source>
        <dbReference type="SAM" id="MobiDB-lite"/>
    </source>
</evidence>
<dbReference type="AlphaFoldDB" id="A0A346Y583"/>
<feature type="binding site" evidence="4">
    <location>
        <position position="200"/>
    </location>
    <ligand>
        <name>Mg(2+)</name>
        <dbReference type="ChEBI" id="CHEBI:18420"/>
        <label>1</label>
        <note>catalytic</note>
    </ligand>
</feature>
<dbReference type="InterPro" id="IPR020583">
    <property type="entry name" value="Inositol_monoP_metal-BS"/>
</dbReference>
<dbReference type="SUPFAM" id="SSF56655">
    <property type="entry name" value="Carbohydrate phosphatase"/>
    <property type="match status" value="1"/>
</dbReference>
<dbReference type="RefSeq" id="WP_114593779.1">
    <property type="nucleotide sequence ID" value="NZ_CP031165.1"/>
</dbReference>
<evidence type="ECO:0000256" key="1">
    <source>
        <dbReference type="ARBA" id="ARBA00022723"/>
    </source>
</evidence>
<dbReference type="GO" id="GO:0006020">
    <property type="term" value="P:inositol metabolic process"/>
    <property type="evidence" value="ECO:0007669"/>
    <property type="project" value="TreeGrafter"/>
</dbReference>
<feature type="region of interest" description="Disordered" evidence="5">
    <location>
        <begin position="250"/>
        <end position="269"/>
    </location>
</feature>
<dbReference type="EMBL" id="CP031165">
    <property type="protein sequence ID" value="AXV09630.1"/>
    <property type="molecule type" value="Genomic_DNA"/>
</dbReference>
<dbReference type="Gene3D" id="3.40.190.80">
    <property type="match status" value="1"/>
</dbReference>
<dbReference type="GO" id="GO:0007165">
    <property type="term" value="P:signal transduction"/>
    <property type="evidence" value="ECO:0007669"/>
    <property type="project" value="TreeGrafter"/>
</dbReference>
<feature type="binding site" evidence="4">
    <location>
        <position position="199"/>
    </location>
    <ligand>
        <name>Mg(2+)</name>
        <dbReference type="ChEBI" id="CHEBI:18420"/>
        <label>1</label>
        <note>catalytic</note>
    </ligand>
</feature>
<feature type="binding site" evidence="4">
    <location>
        <position position="179"/>
    </location>
    <ligand>
        <name>Mg(2+)</name>
        <dbReference type="ChEBI" id="CHEBI:18420"/>
        <label>1</label>
        <note>catalytic</note>
    </ligand>
</feature>
<dbReference type="Proteomes" id="UP000264006">
    <property type="component" value="Chromosome"/>
</dbReference>
<dbReference type="OrthoDB" id="5414450at2"/>
<dbReference type="PROSITE" id="PS00629">
    <property type="entry name" value="IMP_1"/>
    <property type="match status" value="1"/>
</dbReference>
<keyword evidence="2" id="KW-0378">Hydrolase</keyword>
<accession>A0A346Y583</accession>
<dbReference type="PANTHER" id="PTHR20854:SF4">
    <property type="entry name" value="INOSITOL-1-MONOPHOSPHATASE-RELATED"/>
    <property type="match status" value="1"/>
</dbReference>